<dbReference type="Pfam" id="PF00982">
    <property type="entry name" value="Glyco_transf_20"/>
    <property type="match status" value="1"/>
</dbReference>
<organism evidence="1 2">
    <name type="scientific">Laccaria amethystina LaAM-08-1</name>
    <dbReference type="NCBI Taxonomy" id="1095629"/>
    <lineage>
        <taxon>Eukaryota</taxon>
        <taxon>Fungi</taxon>
        <taxon>Dikarya</taxon>
        <taxon>Basidiomycota</taxon>
        <taxon>Agaricomycotina</taxon>
        <taxon>Agaricomycetes</taxon>
        <taxon>Agaricomycetidae</taxon>
        <taxon>Agaricales</taxon>
        <taxon>Agaricineae</taxon>
        <taxon>Hydnangiaceae</taxon>
        <taxon>Laccaria</taxon>
    </lineage>
</organism>
<protein>
    <submittedName>
        <fullName evidence="1">Glycosyltransferase family 20 protein</fullName>
    </submittedName>
</protein>
<dbReference type="GO" id="GO:0016740">
    <property type="term" value="F:transferase activity"/>
    <property type="evidence" value="ECO:0007669"/>
    <property type="project" value="UniProtKB-KW"/>
</dbReference>
<dbReference type="Gene3D" id="3.40.50.2000">
    <property type="entry name" value="Glycogen Phosphorylase B"/>
    <property type="match status" value="1"/>
</dbReference>
<keyword evidence="1" id="KW-0808">Transferase</keyword>
<accession>A0A0C9Y118</accession>
<proteinExistence type="predicted"/>
<dbReference type="Proteomes" id="UP000054477">
    <property type="component" value="Unassembled WGS sequence"/>
</dbReference>
<name>A0A0C9Y118_9AGAR</name>
<gene>
    <name evidence="1" type="ORF">K443DRAFT_70845</name>
</gene>
<dbReference type="AlphaFoldDB" id="A0A0C9Y118"/>
<dbReference type="EMBL" id="KN838602">
    <property type="protein sequence ID" value="KIK01783.1"/>
    <property type="molecule type" value="Genomic_DNA"/>
</dbReference>
<evidence type="ECO:0000313" key="1">
    <source>
        <dbReference type="EMBL" id="KIK01783.1"/>
    </source>
</evidence>
<keyword evidence="2" id="KW-1185">Reference proteome</keyword>
<evidence type="ECO:0000313" key="2">
    <source>
        <dbReference type="Proteomes" id="UP000054477"/>
    </source>
</evidence>
<dbReference type="SUPFAM" id="SSF53756">
    <property type="entry name" value="UDP-Glycosyltransferase/glycogen phosphorylase"/>
    <property type="match status" value="1"/>
</dbReference>
<dbReference type="GO" id="GO:0005992">
    <property type="term" value="P:trehalose biosynthetic process"/>
    <property type="evidence" value="ECO:0007669"/>
    <property type="project" value="InterPro"/>
</dbReference>
<dbReference type="InterPro" id="IPR001830">
    <property type="entry name" value="Glyco_trans_20"/>
</dbReference>
<dbReference type="STRING" id="1095629.A0A0C9Y118"/>
<dbReference type="OrthoDB" id="755951at2759"/>
<sequence length="94" mass="10320">LPNLLCSSPKLPRTAPIGFFIHVASSRIFRCLSVAEDLLLGLLGVDLVTANYARHFRRTVSRTLMYEALLKGIQVPEEHSAQAEGGCLVRDELG</sequence>
<feature type="non-terminal residue" evidence="1">
    <location>
        <position position="94"/>
    </location>
</feature>
<feature type="non-terminal residue" evidence="1">
    <location>
        <position position="1"/>
    </location>
</feature>
<dbReference type="HOGENOM" id="CLU_2391915_0_0_1"/>
<reference evidence="2" key="2">
    <citation type="submission" date="2015-01" db="EMBL/GenBank/DDBJ databases">
        <title>Evolutionary Origins and Diversification of the Mycorrhizal Mutualists.</title>
        <authorList>
            <consortium name="DOE Joint Genome Institute"/>
            <consortium name="Mycorrhizal Genomics Consortium"/>
            <person name="Kohler A."/>
            <person name="Kuo A."/>
            <person name="Nagy L.G."/>
            <person name="Floudas D."/>
            <person name="Copeland A."/>
            <person name="Barry K.W."/>
            <person name="Cichocki N."/>
            <person name="Veneault-Fourrey C."/>
            <person name="LaButti K."/>
            <person name="Lindquist E.A."/>
            <person name="Lipzen A."/>
            <person name="Lundell T."/>
            <person name="Morin E."/>
            <person name="Murat C."/>
            <person name="Riley R."/>
            <person name="Ohm R."/>
            <person name="Sun H."/>
            <person name="Tunlid A."/>
            <person name="Henrissat B."/>
            <person name="Grigoriev I.V."/>
            <person name="Hibbett D.S."/>
            <person name="Martin F."/>
        </authorList>
    </citation>
    <scope>NUCLEOTIDE SEQUENCE [LARGE SCALE GENOMIC DNA]</scope>
    <source>
        <strain evidence="2">LaAM-08-1</strain>
    </source>
</reference>
<reference evidence="1 2" key="1">
    <citation type="submission" date="2014-04" db="EMBL/GenBank/DDBJ databases">
        <authorList>
            <consortium name="DOE Joint Genome Institute"/>
            <person name="Kuo A."/>
            <person name="Kohler A."/>
            <person name="Nagy L.G."/>
            <person name="Floudas D."/>
            <person name="Copeland A."/>
            <person name="Barry K.W."/>
            <person name="Cichocki N."/>
            <person name="Veneault-Fourrey C."/>
            <person name="LaButti K."/>
            <person name="Lindquist E.A."/>
            <person name="Lipzen A."/>
            <person name="Lundell T."/>
            <person name="Morin E."/>
            <person name="Murat C."/>
            <person name="Sun H."/>
            <person name="Tunlid A."/>
            <person name="Henrissat B."/>
            <person name="Grigoriev I.V."/>
            <person name="Hibbett D.S."/>
            <person name="Martin F."/>
            <person name="Nordberg H.P."/>
            <person name="Cantor M.N."/>
            <person name="Hua S.X."/>
        </authorList>
    </citation>
    <scope>NUCLEOTIDE SEQUENCE [LARGE SCALE GENOMIC DNA]</scope>
    <source>
        <strain evidence="1 2">LaAM-08-1</strain>
    </source>
</reference>